<dbReference type="Proteomes" id="UP000641386">
    <property type="component" value="Unassembled WGS sequence"/>
</dbReference>
<name>A0A919A0B5_9ACTN</name>
<evidence type="ECO:0000313" key="1">
    <source>
        <dbReference type="EMBL" id="GHE81988.1"/>
    </source>
</evidence>
<gene>
    <name evidence="1" type="ORF">GCM10014715_42060</name>
</gene>
<dbReference type="AlphaFoldDB" id="A0A919A0B5"/>
<accession>A0A919A0B5</accession>
<dbReference type="RefSeq" id="WP_189902438.1">
    <property type="nucleotide sequence ID" value="NZ_BNBC01000019.1"/>
</dbReference>
<evidence type="ECO:0000313" key="2">
    <source>
        <dbReference type="Proteomes" id="UP000641386"/>
    </source>
</evidence>
<proteinExistence type="predicted"/>
<organism evidence="1 2">
    <name type="scientific">Streptomyces spiralis</name>
    <dbReference type="NCBI Taxonomy" id="66376"/>
    <lineage>
        <taxon>Bacteria</taxon>
        <taxon>Bacillati</taxon>
        <taxon>Actinomycetota</taxon>
        <taxon>Actinomycetes</taxon>
        <taxon>Kitasatosporales</taxon>
        <taxon>Streptomycetaceae</taxon>
        <taxon>Streptomyces</taxon>
    </lineage>
</organism>
<reference evidence="1" key="1">
    <citation type="journal article" date="2014" name="Int. J. Syst. Evol. Microbiol.">
        <title>Complete genome sequence of Corynebacterium casei LMG S-19264T (=DSM 44701T), isolated from a smear-ripened cheese.</title>
        <authorList>
            <consortium name="US DOE Joint Genome Institute (JGI-PGF)"/>
            <person name="Walter F."/>
            <person name="Albersmeier A."/>
            <person name="Kalinowski J."/>
            <person name="Ruckert C."/>
        </authorList>
    </citation>
    <scope>NUCLEOTIDE SEQUENCE</scope>
    <source>
        <strain evidence="1">JCM 3302</strain>
    </source>
</reference>
<protein>
    <submittedName>
        <fullName evidence="1">Uncharacterized protein</fullName>
    </submittedName>
</protein>
<comment type="caution">
    <text evidence="1">The sequence shown here is derived from an EMBL/GenBank/DDBJ whole genome shotgun (WGS) entry which is preliminary data.</text>
</comment>
<dbReference type="EMBL" id="BNBC01000019">
    <property type="protein sequence ID" value="GHE81988.1"/>
    <property type="molecule type" value="Genomic_DNA"/>
</dbReference>
<keyword evidence="2" id="KW-1185">Reference proteome</keyword>
<sequence>MDGGSALPELPAQDLVFDRGLVEGTGRRGRSLPRVQVSKPDTVRPDADHLLTWRWRSTT</sequence>
<reference evidence="1" key="2">
    <citation type="submission" date="2020-09" db="EMBL/GenBank/DDBJ databases">
        <authorList>
            <person name="Sun Q."/>
            <person name="Ohkuma M."/>
        </authorList>
    </citation>
    <scope>NUCLEOTIDE SEQUENCE</scope>
    <source>
        <strain evidence="1">JCM 3302</strain>
    </source>
</reference>